<dbReference type="SUPFAM" id="SSF51182">
    <property type="entry name" value="RmlC-like cupins"/>
    <property type="match status" value="1"/>
</dbReference>
<dbReference type="InterPro" id="IPR011051">
    <property type="entry name" value="RmlC_Cupin_sf"/>
</dbReference>
<dbReference type="InterPro" id="IPR053146">
    <property type="entry name" value="QDO-like"/>
</dbReference>
<dbReference type="PANTHER" id="PTHR36440:SF1">
    <property type="entry name" value="PUTATIVE (AFU_ORTHOLOGUE AFUA_8G07350)-RELATED"/>
    <property type="match status" value="1"/>
</dbReference>
<dbReference type="InterPro" id="IPR014710">
    <property type="entry name" value="RmlC-like_jellyroll"/>
</dbReference>
<dbReference type="RefSeq" id="WP_091411761.1">
    <property type="nucleotide sequence ID" value="NZ_LT629749.1"/>
</dbReference>
<name>A0A1H1RLL9_9ACTN</name>
<accession>A0A1H1RLL9</accession>
<dbReference type="STRING" id="546871.SAMN04488543_1573"/>
<dbReference type="OrthoDB" id="9791637at2"/>
<evidence type="ECO:0000313" key="2">
    <source>
        <dbReference type="EMBL" id="SDS35859.1"/>
    </source>
</evidence>
<gene>
    <name evidence="2" type="ORF">SAMN04488543_1573</name>
</gene>
<dbReference type="AlphaFoldDB" id="A0A1H1RLL9"/>
<dbReference type="Gene3D" id="2.60.120.10">
    <property type="entry name" value="Jelly Rolls"/>
    <property type="match status" value="1"/>
</dbReference>
<proteinExistence type="predicted"/>
<sequence>MPNTPSNTLEPFLTTRQDVPSYWMVDSLWSVLAPAEATGGALTVLDQLMPRRSGPPPHVHDRLHEYFYVLDGAIHFQIRQEVTTAHTGTLLSIPAGTVHGFAVASDTARVLNLYTPGGFTEQISYLGTPATELRLPRADEHPPTSAERRNAYLTRSAQLNTQRWLLPGEGEDLLADDRDPFQP</sequence>
<reference evidence="2 3" key="1">
    <citation type="submission" date="2016-10" db="EMBL/GenBank/DDBJ databases">
        <authorList>
            <person name="de Groot N.N."/>
        </authorList>
    </citation>
    <scope>NUCLEOTIDE SEQUENCE [LARGE SCALE GENOMIC DNA]</scope>
    <source>
        <strain evidence="2 3">DSM 21741</strain>
    </source>
</reference>
<dbReference type="Pfam" id="PF07883">
    <property type="entry name" value="Cupin_2"/>
    <property type="match status" value="1"/>
</dbReference>
<dbReference type="Proteomes" id="UP000199092">
    <property type="component" value="Chromosome I"/>
</dbReference>
<keyword evidence="3" id="KW-1185">Reference proteome</keyword>
<dbReference type="PANTHER" id="PTHR36440">
    <property type="entry name" value="PUTATIVE (AFU_ORTHOLOGUE AFUA_8G07350)-RELATED"/>
    <property type="match status" value="1"/>
</dbReference>
<feature type="domain" description="Cupin type-2" evidence="1">
    <location>
        <begin position="48"/>
        <end position="111"/>
    </location>
</feature>
<protein>
    <submittedName>
        <fullName evidence="2">Cupin domain-containing protein</fullName>
    </submittedName>
</protein>
<evidence type="ECO:0000313" key="3">
    <source>
        <dbReference type="Proteomes" id="UP000199092"/>
    </source>
</evidence>
<organism evidence="2 3">
    <name type="scientific">Friedmanniella luteola</name>
    <dbReference type="NCBI Taxonomy" id="546871"/>
    <lineage>
        <taxon>Bacteria</taxon>
        <taxon>Bacillati</taxon>
        <taxon>Actinomycetota</taxon>
        <taxon>Actinomycetes</taxon>
        <taxon>Propionibacteriales</taxon>
        <taxon>Nocardioidaceae</taxon>
        <taxon>Friedmanniella</taxon>
    </lineage>
</organism>
<dbReference type="InterPro" id="IPR013096">
    <property type="entry name" value="Cupin_2"/>
</dbReference>
<evidence type="ECO:0000259" key="1">
    <source>
        <dbReference type="Pfam" id="PF07883"/>
    </source>
</evidence>
<dbReference type="EMBL" id="LT629749">
    <property type="protein sequence ID" value="SDS35859.1"/>
    <property type="molecule type" value="Genomic_DNA"/>
</dbReference>